<dbReference type="Pfam" id="PF06090">
    <property type="entry name" value="Ins_P5_2-kin"/>
    <property type="match status" value="1"/>
</dbReference>
<comment type="function">
    <text evidence="7">Phosphorylates Ins(1,3,4,5,6)P5 at position 2 to form Ins(1,2,3,4,5,6)P6 (InsP6 or phytate).</text>
</comment>
<comment type="similarity">
    <text evidence="1">Belongs to the IPK1 type 2 family.</text>
</comment>
<dbReference type="OrthoDB" id="272370at2759"/>
<dbReference type="GO" id="GO:0032958">
    <property type="term" value="P:inositol phosphate biosynthetic process"/>
    <property type="evidence" value="ECO:0007669"/>
    <property type="project" value="TreeGrafter"/>
</dbReference>
<evidence type="ECO:0000256" key="2">
    <source>
        <dbReference type="ARBA" id="ARBA00012023"/>
    </source>
</evidence>
<dbReference type="EMBL" id="BDGG01000013">
    <property type="protein sequence ID" value="GAV06442.1"/>
    <property type="molecule type" value="Genomic_DNA"/>
</dbReference>
<dbReference type="GO" id="GO:0005634">
    <property type="term" value="C:nucleus"/>
    <property type="evidence" value="ECO:0007669"/>
    <property type="project" value="TreeGrafter"/>
</dbReference>
<dbReference type="InterPro" id="IPR043001">
    <property type="entry name" value="IP5_2-K_N_lobe"/>
</dbReference>
<name>A0A1D1VYF3_RAMVA</name>
<dbReference type="GO" id="GO:0035299">
    <property type="term" value="F:inositol-1,3,4,5,6-pentakisphosphate 2-kinase activity"/>
    <property type="evidence" value="ECO:0007669"/>
    <property type="project" value="UniProtKB-EC"/>
</dbReference>
<evidence type="ECO:0000313" key="9">
    <source>
        <dbReference type="EMBL" id="GAV06442.1"/>
    </source>
</evidence>
<keyword evidence="10" id="KW-1185">Reference proteome</keyword>
<comment type="caution">
    <text evidence="9">The sequence shown here is derived from an EMBL/GenBank/DDBJ whole genome shotgun (WGS) entry which is preliminary data.</text>
</comment>
<dbReference type="PANTHER" id="PTHR14456">
    <property type="entry name" value="INOSITOL POLYPHOSPHATE KINASE 1"/>
    <property type="match status" value="1"/>
</dbReference>
<keyword evidence="3 7" id="KW-0808">Transferase</keyword>
<evidence type="ECO:0000256" key="4">
    <source>
        <dbReference type="ARBA" id="ARBA00022741"/>
    </source>
</evidence>
<organism evidence="9 10">
    <name type="scientific">Ramazzottius varieornatus</name>
    <name type="common">Water bear</name>
    <name type="synonym">Tardigrade</name>
    <dbReference type="NCBI Taxonomy" id="947166"/>
    <lineage>
        <taxon>Eukaryota</taxon>
        <taxon>Metazoa</taxon>
        <taxon>Ecdysozoa</taxon>
        <taxon>Tardigrada</taxon>
        <taxon>Eutardigrada</taxon>
        <taxon>Parachela</taxon>
        <taxon>Hypsibioidea</taxon>
        <taxon>Ramazzottiidae</taxon>
        <taxon>Ramazzottius</taxon>
    </lineage>
</organism>
<evidence type="ECO:0000256" key="7">
    <source>
        <dbReference type="RuleBase" id="RU364126"/>
    </source>
</evidence>
<evidence type="ECO:0000256" key="5">
    <source>
        <dbReference type="ARBA" id="ARBA00022777"/>
    </source>
</evidence>
<dbReference type="STRING" id="947166.A0A1D1VYF3"/>
<evidence type="ECO:0000256" key="3">
    <source>
        <dbReference type="ARBA" id="ARBA00022679"/>
    </source>
</evidence>
<sequence>MKAGRILKDEEENVHRGSHQEAAGGMDTIEEGMPWEYRGEGNSSLVLVSPKSRLVLRLRKIRPPKPLGGRPSFSEAASSMRSLVSYVDHVIRPMLPRSEWIPKMQVIPLPDNTALFFPDTAARDARRMTEQYSFHKEAILMRDLCFLTSSMSSEAVTFSVEIKPKEGVLPAGDGVHPARKNMSKYRLKQIMKVQEGIIRTSNEYDPMDLFSGNHDRMKAALHTLIAHPQNNFKIFINGVAQFDTRNPGKENLDAVMAKLLPADIPDKVDCLLDLVITALKQPELKDAPLNRKTGTSSDLLDAGSILGALLEAQKTCETDIELLYPQYQEIYKKLEKEPGLRRKLGIDGPDYGTAPFWTGESMEELGVNDKEKSQLLNCRDYLAAATVKDCSVFLTFRSISPDENVSSLGLDCSQRIVESKPDLRFYFAGSFVDLDPKPFDRIEKHYVESQKLIELVTRQKE</sequence>
<evidence type="ECO:0000256" key="8">
    <source>
        <dbReference type="SAM" id="MobiDB-lite"/>
    </source>
</evidence>
<evidence type="ECO:0000256" key="6">
    <source>
        <dbReference type="ARBA" id="ARBA00022840"/>
    </source>
</evidence>
<evidence type="ECO:0000256" key="1">
    <source>
        <dbReference type="ARBA" id="ARBA00007229"/>
    </source>
</evidence>
<keyword evidence="4 7" id="KW-0547">Nucleotide-binding</keyword>
<comment type="domain">
    <text evidence="7">The EXKPK motif is conserved in inositol-pentakisphosphate 2-kinases of both family 1 and 2.</text>
</comment>
<comment type="catalytic activity">
    <reaction evidence="7">
        <text>1D-myo-inositol 1,3,4,5,6-pentakisphosphate + ATP = 1D-myo-inositol hexakisphosphate + ADP + H(+)</text>
        <dbReference type="Rhea" id="RHEA:20313"/>
        <dbReference type="ChEBI" id="CHEBI:15378"/>
        <dbReference type="ChEBI" id="CHEBI:30616"/>
        <dbReference type="ChEBI" id="CHEBI:57733"/>
        <dbReference type="ChEBI" id="CHEBI:58130"/>
        <dbReference type="ChEBI" id="CHEBI:456216"/>
        <dbReference type="EC" id="2.7.1.158"/>
    </reaction>
</comment>
<feature type="region of interest" description="Disordered" evidence="8">
    <location>
        <begin position="1"/>
        <end position="23"/>
    </location>
</feature>
<keyword evidence="5 7" id="KW-0418">Kinase</keyword>
<dbReference type="InterPro" id="IPR009286">
    <property type="entry name" value="Ins_P5_2-kin"/>
</dbReference>
<dbReference type="Proteomes" id="UP000186922">
    <property type="component" value="Unassembled WGS sequence"/>
</dbReference>
<proteinExistence type="inferred from homology"/>
<gene>
    <name evidence="9" type="primary">RvY_16435</name>
    <name evidence="9" type="synonym">RvY_16435.1</name>
    <name evidence="9" type="ORF">RvY_16435-1</name>
</gene>
<dbReference type="GO" id="GO:0005524">
    <property type="term" value="F:ATP binding"/>
    <property type="evidence" value="ECO:0007669"/>
    <property type="project" value="UniProtKB-KW"/>
</dbReference>
<dbReference type="PANTHER" id="PTHR14456:SF2">
    <property type="entry name" value="INOSITOL-PENTAKISPHOSPHATE 2-KINASE"/>
    <property type="match status" value="1"/>
</dbReference>
<dbReference type="AlphaFoldDB" id="A0A1D1VYF3"/>
<protein>
    <recommendedName>
        <fullName evidence="2 7">Inositol-pentakisphosphate 2-kinase</fullName>
        <ecNumber evidence="2 7">2.7.1.158</ecNumber>
    </recommendedName>
</protein>
<evidence type="ECO:0000313" key="10">
    <source>
        <dbReference type="Proteomes" id="UP000186922"/>
    </source>
</evidence>
<accession>A0A1D1VYF3</accession>
<reference evidence="9 10" key="1">
    <citation type="journal article" date="2016" name="Nat. Commun.">
        <title>Extremotolerant tardigrade genome and improved radiotolerance of human cultured cells by tardigrade-unique protein.</title>
        <authorList>
            <person name="Hashimoto T."/>
            <person name="Horikawa D.D."/>
            <person name="Saito Y."/>
            <person name="Kuwahara H."/>
            <person name="Kozuka-Hata H."/>
            <person name="Shin-I T."/>
            <person name="Minakuchi Y."/>
            <person name="Ohishi K."/>
            <person name="Motoyama A."/>
            <person name="Aizu T."/>
            <person name="Enomoto A."/>
            <person name="Kondo K."/>
            <person name="Tanaka S."/>
            <person name="Hara Y."/>
            <person name="Koshikawa S."/>
            <person name="Sagara H."/>
            <person name="Miura T."/>
            <person name="Yokobori S."/>
            <person name="Miyagawa K."/>
            <person name="Suzuki Y."/>
            <person name="Kubo T."/>
            <person name="Oyama M."/>
            <person name="Kohara Y."/>
            <person name="Fujiyama A."/>
            <person name="Arakawa K."/>
            <person name="Katayama T."/>
            <person name="Toyoda A."/>
            <person name="Kunieda T."/>
        </authorList>
    </citation>
    <scope>NUCLEOTIDE SEQUENCE [LARGE SCALE GENOMIC DNA]</scope>
    <source>
        <strain evidence="9 10">YOKOZUNA-1</strain>
    </source>
</reference>
<keyword evidence="6 7" id="KW-0067">ATP-binding</keyword>
<dbReference type="EC" id="2.7.1.158" evidence="2 7"/>
<dbReference type="Gene3D" id="3.30.200.110">
    <property type="entry name" value="Inositol-pentakisphosphate 2-kinase, N-lobe"/>
    <property type="match status" value="1"/>
</dbReference>